<sequence length="62" mass="7499">DEKYQLSWIPYNEFQDIEEIGKGGFATVYYAYWHDKNRDIWTPIALKLIHDSNKCNQEFINE</sequence>
<feature type="non-terminal residue" evidence="3">
    <location>
        <position position="1"/>
    </location>
</feature>
<dbReference type="PROSITE" id="PS50011">
    <property type="entry name" value="PROTEIN_KINASE_DOM"/>
    <property type="match status" value="1"/>
</dbReference>
<organism evidence="3 4">
    <name type="scientific">Racocetra fulgida</name>
    <dbReference type="NCBI Taxonomy" id="60492"/>
    <lineage>
        <taxon>Eukaryota</taxon>
        <taxon>Fungi</taxon>
        <taxon>Fungi incertae sedis</taxon>
        <taxon>Mucoromycota</taxon>
        <taxon>Glomeromycotina</taxon>
        <taxon>Glomeromycetes</taxon>
        <taxon>Diversisporales</taxon>
        <taxon>Gigasporaceae</taxon>
        <taxon>Racocetra</taxon>
    </lineage>
</organism>
<dbReference type="Proteomes" id="UP000789396">
    <property type="component" value="Unassembled WGS sequence"/>
</dbReference>
<dbReference type="AlphaFoldDB" id="A0A9N9ITY5"/>
<evidence type="ECO:0000313" key="4">
    <source>
        <dbReference type="Proteomes" id="UP000789396"/>
    </source>
</evidence>
<evidence type="ECO:0000259" key="2">
    <source>
        <dbReference type="PROSITE" id="PS50011"/>
    </source>
</evidence>
<protein>
    <submittedName>
        <fullName evidence="3">5447_t:CDS:1</fullName>
    </submittedName>
</protein>
<keyword evidence="1" id="KW-0547">Nucleotide-binding</keyword>
<dbReference type="InterPro" id="IPR017441">
    <property type="entry name" value="Protein_kinase_ATP_BS"/>
</dbReference>
<feature type="domain" description="Protein kinase" evidence="2">
    <location>
        <begin position="14"/>
        <end position="62"/>
    </location>
</feature>
<feature type="binding site" evidence="1">
    <location>
        <position position="47"/>
    </location>
    <ligand>
        <name>ATP</name>
        <dbReference type="ChEBI" id="CHEBI:30616"/>
    </ligand>
</feature>
<proteinExistence type="predicted"/>
<dbReference type="PROSITE" id="PS00107">
    <property type="entry name" value="PROTEIN_KINASE_ATP"/>
    <property type="match status" value="1"/>
</dbReference>
<dbReference type="InterPro" id="IPR000719">
    <property type="entry name" value="Prot_kinase_dom"/>
</dbReference>
<feature type="non-terminal residue" evidence="3">
    <location>
        <position position="62"/>
    </location>
</feature>
<reference evidence="3" key="1">
    <citation type="submission" date="2021-06" db="EMBL/GenBank/DDBJ databases">
        <authorList>
            <person name="Kallberg Y."/>
            <person name="Tangrot J."/>
            <person name="Rosling A."/>
        </authorList>
    </citation>
    <scope>NUCLEOTIDE SEQUENCE</scope>
    <source>
        <strain evidence="3">IN212</strain>
    </source>
</reference>
<dbReference type="InterPro" id="IPR011009">
    <property type="entry name" value="Kinase-like_dom_sf"/>
</dbReference>
<keyword evidence="1" id="KW-0067">ATP-binding</keyword>
<name>A0A9N9ITY5_9GLOM</name>
<dbReference type="GO" id="GO:0004672">
    <property type="term" value="F:protein kinase activity"/>
    <property type="evidence" value="ECO:0007669"/>
    <property type="project" value="InterPro"/>
</dbReference>
<evidence type="ECO:0000256" key="1">
    <source>
        <dbReference type="PROSITE-ProRule" id="PRU10141"/>
    </source>
</evidence>
<dbReference type="OrthoDB" id="2411566at2759"/>
<dbReference type="Gene3D" id="3.30.200.20">
    <property type="entry name" value="Phosphorylase Kinase, domain 1"/>
    <property type="match status" value="1"/>
</dbReference>
<dbReference type="EMBL" id="CAJVPZ010035913">
    <property type="protein sequence ID" value="CAG8750068.1"/>
    <property type="molecule type" value="Genomic_DNA"/>
</dbReference>
<gene>
    <name evidence="3" type="ORF">RFULGI_LOCUS13530</name>
</gene>
<dbReference type="SUPFAM" id="SSF56112">
    <property type="entry name" value="Protein kinase-like (PK-like)"/>
    <property type="match status" value="1"/>
</dbReference>
<dbReference type="GO" id="GO:0005524">
    <property type="term" value="F:ATP binding"/>
    <property type="evidence" value="ECO:0007669"/>
    <property type="project" value="UniProtKB-UniRule"/>
</dbReference>
<evidence type="ECO:0000313" key="3">
    <source>
        <dbReference type="EMBL" id="CAG8750068.1"/>
    </source>
</evidence>
<keyword evidence="4" id="KW-1185">Reference proteome</keyword>
<comment type="caution">
    <text evidence="3">The sequence shown here is derived from an EMBL/GenBank/DDBJ whole genome shotgun (WGS) entry which is preliminary data.</text>
</comment>
<accession>A0A9N9ITY5</accession>